<dbReference type="PANTHER" id="PTHR39173:SF1">
    <property type="entry name" value="ACETYLTRANSFERASE"/>
    <property type="match status" value="1"/>
</dbReference>
<dbReference type="GO" id="GO:0016747">
    <property type="term" value="F:acyltransferase activity, transferring groups other than amino-acyl groups"/>
    <property type="evidence" value="ECO:0007669"/>
    <property type="project" value="InterPro"/>
</dbReference>
<dbReference type="PROSITE" id="PS51186">
    <property type="entry name" value="GNAT"/>
    <property type="match status" value="1"/>
</dbReference>
<dbReference type="AlphaFoldDB" id="A0A1I0RYA6"/>
<dbReference type="InterPro" id="IPR016181">
    <property type="entry name" value="Acyl_CoA_acyltransferase"/>
</dbReference>
<organism evidence="2 3">
    <name type="scientific">[Clostridium] fimetarium</name>
    <dbReference type="NCBI Taxonomy" id="99656"/>
    <lineage>
        <taxon>Bacteria</taxon>
        <taxon>Bacillati</taxon>
        <taxon>Bacillota</taxon>
        <taxon>Clostridia</taxon>
        <taxon>Lachnospirales</taxon>
        <taxon>Lachnospiraceae</taxon>
    </lineage>
</organism>
<dbReference type="Pfam" id="PF13302">
    <property type="entry name" value="Acetyltransf_3"/>
    <property type="match status" value="1"/>
</dbReference>
<accession>A0A1I0RYA6</accession>
<proteinExistence type="predicted"/>
<dbReference type="Proteomes" id="UP000199701">
    <property type="component" value="Unassembled WGS sequence"/>
</dbReference>
<name>A0A1I0RYA6_9FIRM</name>
<dbReference type="SUPFAM" id="SSF55729">
    <property type="entry name" value="Acyl-CoA N-acyltransferases (Nat)"/>
    <property type="match status" value="1"/>
</dbReference>
<dbReference type="EMBL" id="FOJI01000036">
    <property type="protein sequence ID" value="SEW46635.1"/>
    <property type="molecule type" value="Genomic_DNA"/>
</dbReference>
<evidence type="ECO:0000259" key="1">
    <source>
        <dbReference type="PROSITE" id="PS51186"/>
    </source>
</evidence>
<dbReference type="PANTHER" id="PTHR39173">
    <property type="entry name" value="ACETYLTRANSFERASE"/>
    <property type="match status" value="1"/>
</dbReference>
<sequence length="175" mass="20054">MDLKLVRPTYEYAEQVMDYRNAMLAKGDSLDGCAGLEEVSTFSDWIDFENRLKKKYKDGYVPSEIFLAVRIADNKLIGIIDYRHPLSDFLFKYGGNIGYSILPSERRNGYAKEILRLLLPICRDFGEKRVLLTCDKENQASKRTIEINGGILENEISDTVGLGESGIIKRYWIQL</sequence>
<dbReference type="InterPro" id="IPR000182">
    <property type="entry name" value="GNAT_dom"/>
</dbReference>
<keyword evidence="2" id="KW-0808">Transferase</keyword>
<dbReference type="STRING" id="99656.SAMN05421659_13610"/>
<protein>
    <submittedName>
        <fullName evidence="2">Predicted acetyltransferase</fullName>
    </submittedName>
</protein>
<dbReference type="Gene3D" id="3.40.630.30">
    <property type="match status" value="1"/>
</dbReference>
<evidence type="ECO:0000313" key="2">
    <source>
        <dbReference type="EMBL" id="SEW46635.1"/>
    </source>
</evidence>
<reference evidence="2 3" key="1">
    <citation type="submission" date="2016-10" db="EMBL/GenBank/DDBJ databases">
        <authorList>
            <person name="de Groot N.N."/>
        </authorList>
    </citation>
    <scope>NUCLEOTIDE SEQUENCE [LARGE SCALE GENOMIC DNA]</scope>
    <source>
        <strain evidence="2 3">DSM 9179</strain>
    </source>
</reference>
<evidence type="ECO:0000313" key="3">
    <source>
        <dbReference type="Proteomes" id="UP000199701"/>
    </source>
</evidence>
<keyword evidence="3" id="KW-1185">Reference proteome</keyword>
<dbReference type="CDD" id="cd04301">
    <property type="entry name" value="NAT_SF"/>
    <property type="match status" value="1"/>
</dbReference>
<dbReference type="RefSeq" id="WP_242941098.1">
    <property type="nucleotide sequence ID" value="NZ_FOJI01000036.1"/>
</dbReference>
<gene>
    <name evidence="2" type="ORF">SAMN05421659_13610</name>
</gene>
<feature type="domain" description="N-acetyltransferase" evidence="1">
    <location>
        <begin position="1"/>
        <end position="175"/>
    </location>
</feature>